<dbReference type="GO" id="GO:0004312">
    <property type="term" value="F:fatty acid synthase activity"/>
    <property type="evidence" value="ECO:0007669"/>
    <property type="project" value="InterPro"/>
</dbReference>
<dbReference type="PANTHER" id="PTHR43841">
    <property type="entry name" value="3-HYDROXYACYL-THIOESTER DEHYDRATASE HTDX-RELATED"/>
    <property type="match status" value="1"/>
</dbReference>
<evidence type="ECO:0000259" key="1">
    <source>
        <dbReference type="Pfam" id="PF01575"/>
    </source>
</evidence>
<proteinExistence type="predicted"/>
<comment type="caution">
    <text evidence="2">The sequence shown here is derived from an EMBL/GenBank/DDBJ whole genome shotgun (WGS) entry which is preliminary data.</text>
</comment>
<dbReference type="PANTHER" id="PTHR43841:SF3">
    <property type="entry name" value="(3R)-HYDROXYACYL-ACP DEHYDRATASE SUBUNIT HADB"/>
    <property type="match status" value="1"/>
</dbReference>
<dbReference type="GO" id="GO:0005835">
    <property type="term" value="C:fatty acid synthase complex"/>
    <property type="evidence" value="ECO:0007669"/>
    <property type="project" value="InterPro"/>
</dbReference>
<sequence length="306" mass="34837">MSSLKQASMSKEKELPALPFMLLRAVPTMIRRRGHVSPNDLHFTFQVDAIAPDHLAKYKQAFPGLQSKVPLTYFYLLAQRAHLAAMLDPEFPWPILGMVHVANAMAYHNPPDMNHGFTIDVNIEMPERAATRKRVRPIYKVEFFQNGLLIAECMSTYQVGGGEPPTVGRRREAPAPDLTDYERAELWQLGSDLGRSYAHLSGDYNPIHLHPWLSRWFGFSRPIIHGMYSVAQAQSDLEKQFSLPVIAMDIAFRRPLILPANAALHYQHKHKKLEKVQQGKLIVTDAMGKKVYLDGEYANSRSFEFK</sequence>
<dbReference type="InterPro" id="IPR002539">
    <property type="entry name" value="MaoC-like_dom"/>
</dbReference>
<dbReference type="InterPro" id="IPR029069">
    <property type="entry name" value="HotDog_dom_sf"/>
</dbReference>
<evidence type="ECO:0000313" key="3">
    <source>
        <dbReference type="Proteomes" id="UP000286934"/>
    </source>
</evidence>
<dbReference type="InterPro" id="IPR003965">
    <property type="entry name" value="Fatty_acid_synthase"/>
</dbReference>
<gene>
    <name evidence="2" type="ORF">CWE13_01515</name>
</gene>
<dbReference type="SUPFAM" id="SSF54637">
    <property type="entry name" value="Thioesterase/thiol ester dehydrase-isomerase"/>
    <property type="match status" value="1"/>
</dbReference>
<reference evidence="3" key="1">
    <citation type="journal article" date="2018" name="Front. Microbiol.">
        <title>Genome-Based Analysis Reveals the Taxonomy and Diversity of the Family Idiomarinaceae.</title>
        <authorList>
            <person name="Liu Y."/>
            <person name="Lai Q."/>
            <person name="Shao Z."/>
        </authorList>
    </citation>
    <scope>NUCLEOTIDE SEQUENCE [LARGE SCALE GENOMIC DNA]</scope>
    <source>
        <strain evidence="3">AIS</strain>
    </source>
</reference>
<dbReference type="Gene3D" id="3.10.129.10">
    <property type="entry name" value="Hotdog Thioesterase"/>
    <property type="match status" value="1"/>
</dbReference>
<dbReference type="Proteomes" id="UP000286934">
    <property type="component" value="Unassembled WGS sequence"/>
</dbReference>
<evidence type="ECO:0000313" key="2">
    <source>
        <dbReference type="EMBL" id="RUO38347.1"/>
    </source>
</evidence>
<protein>
    <submittedName>
        <fullName evidence="2">Acyl dehydratase</fullName>
    </submittedName>
</protein>
<name>A0A432WX91_9GAMM</name>
<feature type="domain" description="MaoC-like" evidence="1">
    <location>
        <begin position="195"/>
        <end position="268"/>
    </location>
</feature>
<dbReference type="Pfam" id="PF01575">
    <property type="entry name" value="MaoC_dehydratas"/>
    <property type="match status" value="1"/>
</dbReference>
<accession>A0A432WX91</accession>
<keyword evidence="3" id="KW-1185">Reference proteome</keyword>
<organism evidence="2 3">
    <name type="scientific">Aliidiomarina shirensis</name>
    <dbReference type="NCBI Taxonomy" id="1048642"/>
    <lineage>
        <taxon>Bacteria</taxon>
        <taxon>Pseudomonadati</taxon>
        <taxon>Pseudomonadota</taxon>
        <taxon>Gammaproteobacteria</taxon>
        <taxon>Alteromonadales</taxon>
        <taxon>Idiomarinaceae</taxon>
        <taxon>Aliidiomarina</taxon>
    </lineage>
</organism>
<dbReference type="AlphaFoldDB" id="A0A432WX91"/>
<dbReference type="PRINTS" id="PR01483">
    <property type="entry name" value="FASYNTHASE"/>
</dbReference>
<dbReference type="GO" id="GO:0006633">
    <property type="term" value="P:fatty acid biosynthetic process"/>
    <property type="evidence" value="ECO:0007669"/>
    <property type="project" value="InterPro"/>
</dbReference>
<dbReference type="EMBL" id="PIPP01000001">
    <property type="protein sequence ID" value="RUO38347.1"/>
    <property type="molecule type" value="Genomic_DNA"/>
</dbReference>